<dbReference type="Proteomes" id="UP001430755">
    <property type="component" value="Unassembled WGS sequence"/>
</dbReference>
<feature type="transmembrane region" description="Helical" evidence="1">
    <location>
        <begin position="192"/>
        <end position="214"/>
    </location>
</feature>
<comment type="caution">
    <text evidence="4">The sequence shown here is derived from an EMBL/GenBank/DDBJ whole genome shotgun (WGS) entry which is preliminary data.</text>
</comment>
<keyword evidence="5" id="KW-1185">Reference proteome</keyword>
<dbReference type="InterPro" id="IPR012867">
    <property type="entry name" value="DUF1648"/>
</dbReference>
<feature type="transmembrane region" description="Helical" evidence="1">
    <location>
        <begin position="272"/>
        <end position="294"/>
    </location>
</feature>
<sequence>MELVFVLTLVACIVATGGLLAATPWLMRKDECFAVTVPEGARRDPRLVAFRRRYAAVVAAVTAASVAGFCAALAVFPGVFGSELGLVALVTLPTFAPVAVSFALMLHFRRRVQAVKRAEGWSAPRAQAVAVVAEDDLPRALPLAWNLLYVPVVLGTVALGVALWPSIPDMVPMHADFAGNVNRWEPKSVGSVFFPVLVQLFMIACLVFCHWSILRSKRPASPGAPVTSALAYGLFARAESVLLLVSGLIITVALGVSFMLSAVGAITLGGAAVVIVVAVAPILVGSVAISVVYGQAGSRLFRRMEDAGAAGPGAVMPADDDAHWKLGIFYVNRDDASLFVPERFGIGWTLNLGRPGAWAVIAGFVAVTALFLVLVFVAVG</sequence>
<dbReference type="RefSeq" id="WP_242163010.1">
    <property type="nucleotide sequence ID" value="NZ_JAJMLW010000001.1"/>
</dbReference>
<evidence type="ECO:0000313" key="5">
    <source>
        <dbReference type="Proteomes" id="UP001430755"/>
    </source>
</evidence>
<evidence type="ECO:0000259" key="2">
    <source>
        <dbReference type="Pfam" id="PF07853"/>
    </source>
</evidence>
<feature type="transmembrane region" description="Helical" evidence="1">
    <location>
        <begin position="357"/>
        <end position="379"/>
    </location>
</feature>
<keyword evidence="1" id="KW-0472">Membrane</keyword>
<proteinExistence type="predicted"/>
<dbReference type="PANTHER" id="PTHR37810:SF9">
    <property type="entry name" value="MEMBRANE PROTEIN"/>
    <property type="match status" value="1"/>
</dbReference>
<dbReference type="Pfam" id="PF07853">
    <property type="entry name" value="DUF1648"/>
    <property type="match status" value="1"/>
</dbReference>
<accession>A0ABS9WFQ2</accession>
<dbReference type="PANTHER" id="PTHR37810">
    <property type="entry name" value="IMMUNITY PROTEIN SDPI"/>
    <property type="match status" value="1"/>
</dbReference>
<evidence type="ECO:0000259" key="3">
    <source>
        <dbReference type="Pfam" id="PF19124"/>
    </source>
</evidence>
<feature type="domain" description="DUF1648" evidence="2">
    <location>
        <begin position="153"/>
        <end position="197"/>
    </location>
</feature>
<feature type="transmembrane region" description="Helical" evidence="1">
    <location>
        <begin position="241"/>
        <end position="266"/>
    </location>
</feature>
<feature type="transmembrane region" description="Helical" evidence="1">
    <location>
        <begin position="6"/>
        <end position="26"/>
    </location>
</feature>
<reference evidence="4" key="1">
    <citation type="submission" date="2021-11" db="EMBL/GenBank/DDBJ databases">
        <title>A Novel Adlercreutzia Species, isolated from a Allomyrina dichotoma larva feces.</title>
        <authorList>
            <person name="Suh M.K."/>
        </authorList>
    </citation>
    <scope>NUCLEOTIDE SEQUENCE</scope>
    <source>
        <strain evidence="4">JBNU-10</strain>
    </source>
</reference>
<protein>
    <submittedName>
        <fullName evidence="4">DUF1648 domain-containing protein</fullName>
    </submittedName>
</protein>
<organism evidence="4 5">
    <name type="scientific">Adlercreutzia faecimuris</name>
    <dbReference type="NCBI Taxonomy" id="2897341"/>
    <lineage>
        <taxon>Bacteria</taxon>
        <taxon>Bacillati</taxon>
        <taxon>Actinomycetota</taxon>
        <taxon>Coriobacteriia</taxon>
        <taxon>Eggerthellales</taxon>
        <taxon>Eggerthellaceae</taxon>
        <taxon>Adlercreutzia</taxon>
    </lineage>
</organism>
<feature type="transmembrane region" description="Helical" evidence="1">
    <location>
        <begin position="54"/>
        <end position="80"/>
    </location>
</feature>
<name>A0ABS9WFQ2_9ACTN</name>
<feature type="transmembrane region" description="Helical" evidence="1">
    <location>
        <begin position="86"/>
        <end position="108"/>
    </location>
</feature>
<dbReference type="InterPro" id="IPR043831">
    <property type="entry name" value="DUF5808"/>
</dbReference>
<feature type="transmembrane region" description="Helical" evidence="1">
    <location>
        <begin position="147"/>
        <end position="167"/>
    </location>
</feature>
<dbReference type="Pfam" id="PF19124">
    <property type="entry name" value="DUF5808"/>
    <property type="match status" value="1"/>
</dbReference>
<evidence type="ECO:0000313" key="4">
    <source>
        <dbReference type="EMBL" id="MCI2241147.1"/>
    </source>
</evidence>
<evidence type="ECO:0000256" key="1">
    <source>
        <dbReference type="SAM" id="Phobius"/>
    </source>
</evidence>
<gene>
    <name evidence="4" type="ORF">LPT13_02120</name>
</gene>
<keyword evidence="1" id="KW-1133">Transmembrane helix</keyword>
<dbReference type="EMBL" id="JAJMLW010000001">
    <property type="protein sequence ID" value="MCI2241147.1"/>
    <property type="molecule type" value="Genomic_DNA"/>
</dbReference>
<feature type="domain" description="DUF5808" evidence="3">
    <location>
        <begin position="333"/>
        <end position="358"/>
    </location>
</feature>
<keyword evidence="1" id="KW-0812">Transmembrane</keyword>